<comment type="caution">
    <text evidence="2">The sequence shown here is derived from an EMBL/GenBank/DDBJ whole genome shotgun (WGS) entry which is preliminary data.</text>
</comment>
<organism evidence="2 3">
    <name type="scientific">Nonomuraea typhae</name>
    <dbReference type="NCBI Taxonomy" id="2603600"/>
    <lineage>
        <taxon>Bacteria</taxon>
        <taxon>Bacillati</taxon>
        <taxon>Actinomycetota</taxon>
        <taxon>Actinomycetes</taxon>
        <taxon>Streptosporangiales</taxon>
        <taxon>Streptosporangiaceae</taxon>
        <taxon>Nonomuraea</taxon>
    </lineage>
</organism>
<keyword evidence="1" id="KW-0732">Signal</keyword>
<dbReference type="InterPro" id="IPR025644">
    <property type="entry name" value="DUF4344"/>
</dbReference>
<reference evidence="2 3" key="1">
    <citation type="submission" date="2024-10" db="EMBL/GenBank/DDBJ databases">
        <title>The Natural Products Discovery Center: Release of the First 8490 Sequenced Strains for Exploring Actinobacteria Biosynthetic Diversity.</title>
        <authorList>
            <person name="Kalkreuter E."/>
            <person name="Kautsar S.A."/>
            <person name="Yang D."/>
            <person name="Bader C.D."/>
            <person name="Teijaro C.N."/>
            <person name="Fluegel L."/>
            <person name="Davis C.M."/>
            <person name="Simpson J.R."/>
            <person name="Lauterbach L."/>
            <person name="Steele A.D."/>
            <person name="Gui C."/>
            <person name="Meng S."/>
            <person name="Li G."/>
            <person name="Viehrig K."/>
            <person name="Ye F."/>
            <person name="Su P."/>
            <person name="Kiefer A.F."/>
            <person name="Nichols A."/>
            <person name="Cepeda A.J."/>
            <person name="Yan W."/>
            <person name="Fan B."/>
            <person name="Jiang Y."/>
            <person name="Adhikari A."/>
            <person name="Zheng C.-J."/>
            <person name="Schuster L."/>
            <person name="Cowan T.M."/>
            <person name="Smanski M.J."/>
            <person name="Chevrette M.G."/>
            <person name="De Carvalho L.P.S."/>
            <person name="Shen B."/>
        </authorList>
    </citation>
    <scope>NUCLEOTIDE SEQUENCE [LARGE SCALE GENOMIC DNA]</scope>
    <source>
        <strain evidence="2 3">NPDC050545</strain>
    </source>
</reference>
<accession>A0ABW7Z9I1</accession>
<dbReference type="PROSITE" id="PS51257">
    <property type="entry name" value="PROKAR_LIPOPROTEIN"/>
    <property type="match status" value="1"/>
</dbReference>
<proteinExistence type="predicted"/>
<dbReference type="Proteomes" id="UP001612741">
    <property type="component" value="Unassembled WGS sequence"/>
</dbReference>
<evidence type="ECO:0000313" key="3">
    <source>
        <dbReference type="Proteomes" id="UP001612741"/>
    </source>
</evidence>
<evidence type="ECO:0000256" key="1">
    <source>
        <dbReference type="SAM" id="SignalP"/>
    </source>
</evidence>
<gene>
    <name evidence="2" type="ORF">ACIBG2_45385</name>
</gene>
<dbReference type="RefSeq" id="WP_397090521.1">
    <property type="nucleotide sequence ID" value="NZ_JBITGY010000015.1"/>
</dbReference>
<protein>
    <submittedName>
        <fullName evidence="2">DUF4344 domain-containing metallopeptidase</fullName>
    </submittedName>
</protein>
<feature type="signal peptide" evidence="1">
    <location>
        <begin position="1"/>
        <end position="21"/>
    </location>
</feature>
<feature type="chain" id="PRO_5046324005" evidence="1">
    <location>
        <begin position="22"/>
        <end position="280"/>
    </location>
</feature>
<dbReference type="Pfam" id="PF14247">
    <property type="entry name" value="DUF4344"/>
    <property type="match status" value="1"/>
</dbReference>
<sequence length="280" mass="30601">MNIRRIVGGAGALLIAATLTACGGSDTGSTAKAKEDGPAPTATATAEAKAEGKAVFVYEDPAEADAEIAQAMQDDKILEGFADWVNANLKLPYDLTISGSKCEQENAFYNPDEKKIEICYELITSTVKLLRENLQDEEQIGQAIVGNVMDALYHEFGHAVIDIYDLPALGKEDDAADQLSAYLLSSDDSGDGGLALGAAVYYSLMAENEDAAELPFYDEHSMNAQRQYNYLCWVYGSDTKKYADLVDNEWLPAERADRCEGEYEKLSNAWNKLLEPHRKA</sequence>
<evidence type="ECO:0000313" key="2">
    <source>
        <dbReference type="EMBL" id="MFI6504686.1"/>
    </source>
</evidence>
<keyword evidence="3" id="KW-1185">Reference proteome</keyword>
<dbReference type="EMBL" id="JBITGY010000015">
    <property type="protein sequence ID" value="MFI6504686.1"/>
    <property type="molecule type" value="Genomic_DNA"/>
</dbReference>
<name>A0ABW7Z9I1_9ACTN</name>